<feature type="domain" description="Flavodoxin-like" evidence="1">
    <location>
        <begin position="44"/>
        <end position="184"/>
    </location>
</feature>
<proteinExistence type="predicted"/>
<dbReference type="SUPFAM" id="SSF52218">
    <property type="entry name" value="Flavoproteins"/>
    <property type="match status" value="1"/>
</dbReference>
<comment type="caution">
    <text evidence="2">The sequence shown here is derived from an EMBL/GenBank/DDBJ whole genome shotgun (WGS) entry which is preliminary data.</text>
</comment>
<evidence type="ECO:0000259" key="1">
    <source>
        <dbReference type="Pfam" id="PF12682"/>
    </source>
</evidence>
<dbReference type="InterPro" id="IPR008254">
    <property type="entry name" value="Flavodoxin/NO_synth"/>
</dbReference>
<evidence type="ECO:0000313" key="2">
    <source>
        <dbReference type="EMBL" id="MCG7323265.1"/>
    </source>
</evidence>
<dbReference type="RefSeq" id="WP_239265925.1">
    <property type="nucleotide sequence ID" value="NZ_JAKRCV010000066.1"/>
</dbReference>
<dbReference type="Gene3D" id="3.40.50.360">
    <property type="match status" value="1"/>
</dbReference>
<gene>
    <name evidence="2" type="ORF">MHL29_15385</name>
</gene>
<protein>
    <recommendedName>
        <fullName evidence="1">Flavodoxin-like domain-containing protein</fullName>
    </recommendedName>
</protein>
<dbReference type="PANTHER" id="PTHR39201">
    <property type="entry name" value="EXPORTED PROTEIN-RELATED"/>
    <property type="match status" value="1"/>
</dbReference>
<dbReference type="PANTHER" id="PTHR39201:SF1">
    <property type="entry name" value="FLAVODOXIN-LIKE DOMAIN-CONTAINING PROTEIN"/>
    <property type="match status" value="1"/>
</dbReference>
<dbReference type="Proteomes" id="UP001521931">
    <property type="component" value="Unassembled WGS sequence"/>
</dbReference>
<evidence type="ECO:0000313" key="3">
    <source>
        <dbReference type="Proteomes" id="UP001521931"/>
    </source>
</evidence>
<dbReference type="Pfam" id="PF12682">
    <property type="entry name" value="Flavodoxin_4"/>
    <property type="match status" value="1"/>
</dbReference>
<accession>A0ABS9Q5X8</accession>
<reference evidence="2 3" key="1">
    <citation type="submission" date="2022-02" db="EMBL/GenBank/DDBJ databases">
        <title>Uncovering new skin microbiome diversity through culturing and metagenomics.</title>
        <authorList>
            <person name="Conlan S."/>
            <person name="Deming C."/>
            <person name="Nisc Comparative Sequencing Program N."/>
            <person name="Segre J.A."/>
        </authorList>
    </citation>
    <scope>NUCLEOTIDE SEQUENCE [LARGE SCALE GENOMIC DNA]</scope>
    <source>
        <strain evidence="2 3">ACRQZ</strain>
    </source>
</reference>
<sequence length="190" mass="20260">MTATPPATPSGPSPATPSGRVLLAYFSRPGENYWYGGRRTLQVGNTEVLARMIGDQIGCDLHRIEAAEPYPAGYDDTVARNVREQEADARPAIANALPDLSAYGTVLLASPIWNVQPPMIMRTFAEGVDLVGRVMLPVTTHAMSGLGRAPEVYAAVARGARTGEGLAVQGERVSESADQVRSWLAARELA</sequence>
<dbReference type="EMBL" id="JAKRCV010000066">
    <property type="protein sequence ID" value="MCG7323265.1"/>
    <property type="molecule type" value="Genomic_DNA"/>
</dbReference>
<organism evidence="2 3">
    <name type="scientific">Arsenicicoccus bolidensis</name>
    <dbReference type="NCBI Taxonomy" id="229480"/>
    <lineage>
        <taxon>Bacteria</taxon>
        <taxon>Bacillati</taxon>
        <taxon>Actinomycetota</taxon>
        <taxon>Actinomycetes</taxon>
        <taxon>Micrococcales</taxon>
        <taxon>Intrasporangiaceae</taxon>
        <taxon>Arsenicicoccus</taxon>
    </lineage>
</organism>
<keyword evidence="3" id="KW-1185">Reference proteome</keyword>
<dbReference type="InterPro" id="IPR029039">
    <property type="entry name" value="Flavoprotein-like_sf"/>
</dbReference>
<name>A0ABS9Q5X8_9MICO</name>